<comment type="similarity">
    <text evidence="2 6">Belongs to the peroxisomal membrane protein PXMP2/4 family.</text>
</comment>
<keyword evidence="3" id="KW-0812">Transmembrane</keyword>
<feature type="region of interest" description="Disordered" evidence="7">
    <location>
        <begin position="183"/>
        <end position="203"/>
    </location>
</feature>
<dbReference type="PANTHER" id="PTHR11266:SF75">
    <property type="entry name" value="IP10007P-RELATED"/>
    <property type="match status" value="1"/>
</dbReference>
<dbReference type="PANTHER" id="PTHR11266">
    <property type="entry name" value="PEROXISOMAL MEMBRANE PROTEIN 2, PXMP2 MPV17"/>
    <property type="match status" value="1"/>
</dbReference>
<dbReference type="GO" id="GO:0016020">
    <property type="term" value="C:membrane"/>
    <property type="evidence" value="ECO:0007669"/>
    <property type="project" value="UniProtKB-SubCell"/>
</dbReference>
<reference evidence="8" key="1">
    <citation type="submission" date="2020-03" db="EMBL/GenBank/DDBJ databases">
        <title>Transcriptomic Profiling of the Digestive Tract of the Rat Flea, Xenopsylla cheopis, Following Blood Feeding and Infection with Yersinia pestis.</title>
        <authorList>
            <person name="Bland D.M."/>
            <person name="Martens C.A."/>
            <person name="Virtaneva K."/>
            <person name="Kanakabandi K."/>
            <person name="Long D."/>
            <person name="Rosenke R."/>
            <person name="Saturday G.A."/>
            <person name="Hoyt F.H."/>
            <person name="Bruno D.P."/>
            <person name="Ribeiro J.M.C."/>
            <person name="Hinnebusch J."/>
        </authorList>
    </citation>
    <scope>NUCLEOTIDE SEQUENCE</scope>
</reference>
<dbReference type="InterPro" id="IPR007248">
    <property type="entry name" value="Mpv17_PMP22"/>
</dbReference>
<dbReference type="AlphaFoldDB" id="A0A6M2DEX2"/>
<evidence type="ECO:0000256" key="2">
    <source>
        <dbReference type="ARBA" id="ARBA00006824"/>
    </source>
</evidence>
<organism evidence="8">
    <name type="scientific">Xenopsylla cheopis</name>
    <name type="common">Oriental rat flea</name>
    <name type="synonym">Pulex cheopis</name>
    <dbReference type="NCBI Taxonomy" id="163159"/>
    <lineage>
        <taxon>Eukaryota</taxon>
        <taxon>Metazoa</taxon>
        <taxon>Ecdysozoa</taxon>
        <taxon>Arthropoda</taxon>
        <taxon>Hexapoda</taxon>
        <taxon>Insecta</taxon>
        <taxon>Pterygota</taxon>
        <taxon>Neoptera</taxon>
        <taxon>Endopterygota</taxon>
        <taxon>Siphonaptera</taxon>
        <taxon>Pulicidae</taxon>
        <taxon>Xenopsyllinae</taxon>
        <taxon>Xenopsylla</taxon>
    </lineage>
</organism>
<keyword evidence="4" id="KW-1133">Transmembrane helix</keyword>
<evidence type="ECO:0000256" key="6">
    <source>
        <dbReference type="RuleBase" id="RU363053"/>
    </source>
</evidence>
<evidence type="ECO:0000256" key="4">
    <source>
        <dbReference type="ARBA" id="ARBA00022989"/>
    </source>
</evidence>
<evidence type="ECO:0000256" key="1">
    <source>
        <dbReference type="ARBA" id="ARBA00004141"/>
    </source>
</evidence>
<comment type="subcellular location">
    <subcellularLocation>
        <location evidence="1">Membrane</location>
        <topology evidence="1">Multi-pass membrane protein</topology>
    </subcellularLocation>
</comment>
<keyword evidence="5" id="KW-0472">Membrane</keyword>
<dbReference type="GO" id="GO:0005739">
    <property type="term" value="C:mitochondrion"/>
    <property type="evidence" value="ECO:0007669"/>
    <property type="project" value="TreeGrafter"/>
</dbReference>
<evidence type="ECO:0000256" key="3">
    <source>
        <dbReference type="ARBA" id="ARBA00022692"/>
    </source>
</evidence>
<evidence type="ECO:0000256" key="7">
    <source>
        <dbReference type="SAM" id="MobiDB-lite"/>
    </source>
</evidence>
<sequence>MSLSKAFKITSVFTKYPIMKGMASYALIWPVSSIIHQTMEGKTFETYDWNRCLRFCLYGSLFTAPTLYGWVKLSSSIWPHSNLRTAVIKALIEQVTYGPFALASFFFGMSLMETRNVDEAVKEVKAKFLPTYKVGVCVWPVLQTINFSLISESNRVPFVSLCSLMWTSFLAYMKYRNAPVESSGKQHSMGHQTPTLLNQPSLS</sequence>
<evidence type="ECO:0000313" key="8">
    <source>
        <dbReference type="EMBL" id="NOV44190.1"/>
    </source>
</evidence>
<name>A0A6M2DEX2_XENCH</name>
<protein>
    <submittedName>
        <fullName evidence="8">Uncharacterized protein</fullName>
    </submittedName>
</protein>
<accession>A0A6M2DEX2</accession>
<dbReference type="Pfam" id="PF04117">
    <property type="entry name" value="Mpv17_PMP22"/>
    <property type="match status" value="1"/>
</dbReference>
<dbReference type="EMBL" id="GIIL01000464">
    <property type="protein sequence ID" value="NOV44190.1"/>
    <property type="molecule type" value="Transcribed_RNA"/>
</dbReference>
<proteinExistence type="inferred from homology"/>
<evidence type="ECO:0000256" key="5">
    <source>
        <dbReference type="ARBA" id="ARBA00023136"/>
    </source>
</evidence>